<sequence length="67" mass="7236">MAFAKFADRLLNRLVPQTDASAAPDCWVQTETTGIGCGPGKLRLRKRQCRVGGSCTAWIYYGGCATP</sequence>
<protein>
    <submittedName>
        <fullName evidence="1">Uncharacterized protein</fullName>
    </submittedName>
</protein>
<organism evidence="1 2">
    <name type="scientific">Phytomonospora endophytica</name>
    <dbReference type="NCBI Taxonomy" id="714109"/>
    <lineage>
        <taxon>Bacteria</taxon>
        <taxon>Bacillati</taxon>
        <taxon>Actinomycetota</taxon>
        <taxon>Actinomycetes</taxon>
        <taxon>Micromonosporales</taxon>
        <taxon>Micromonosporaceae</taxon>
        <taxon>Phytomonospora</taxon>
    </lineage>
</organism>
<dbReference type="AlphaFoldDB" id="A0A841FZ03"/>
<name>A0A841FZ03_9ACTN</name>
<gene>
    <name evidence="1" type="ORF">HNR73_006638</name>
</gene>
<dbReference type="Proteomes" id="UP000548476">
    <property type="component" value="Unassembled WGS sequence"/>
</dbReference>
<dbReference type="EMBL" id="JACHGT010000018">
    <property type="protein sequence ID" value="MBB6038752.1"/>
    <property type="molecule type" value="Genomic_DNA"/>
</dbReference>
<evidence type="ECO:0000313" key="1">
    <source>
        <dbReference type="EMBL" id="MBB6038752.1"/>
    </source>
</evidence>
<evidence type="ECO:0000313" key="2">
    <source>
        <dbReference type="Proteomes" id="UP000548476"/>
    </source>
</evidence>
<keyword evidence="2" id="KW-1185">Reference proteome</keyword>
<accession>A0A841FZ03</accession>
<reference evidence="1 2" key="1">
    <citation type="submission" date="2020-08" db="EMBL/GenBank/DDBJ databases">
        <title>Genomic Encyclopedia of Type Strains, Phase IV (KMG-IV): sequencing the most valuable type-strain genomes for metagenomic binning, comparative biology and taxonomic classification.</title>
        <authorList>
            <person name="Goeker M."/>
        </authorList>
    </citation>
    <scope>NUCLEOTIDE SEQUENCE [LARGE SCALE GENOMIC DNA]</scope>
    <source>
        <strain evidence="1 2">YIM 65646</strain>
    </source>
</reference>
<comment type="caution">
    <text evidence="1">The sequence shown here is derived from an EMBL/GenBank/DDBJ whole genome shotgun (WGS) entry which is preliminary data.</text>
</comment>
<dbReference type="RefSeq" id="WP_184791532.1">
    <property type="nucleotide sequence ID" value="NZ_BONT01000060.1"/>
</dbReference>
<proteinExistence type="predicted"/>